<dbReference type="AlphaFoldDB" id="K0S9H1"/>
<evidence type="ECO:0000313" key="2">
    <source>
        <dbReference type="Proteomes" id="UP000266841"/>
    </source>
</evidence>
<proteinExistence type="predicted"/>
<name>K0S9H1_THAOC</name>
<organism evidence="1 2">
    <name type="scientific">Thalassiosira oceanica</name>
    <name type="common">Marine diatom</name>
    <dbReference type="NCBI Taxonomy" id="159749"/>
    <lineage>
        <taxon>Eukaryota</taxon>
        <taxon>Sar</taxon>
        <taxon>Stramenopiles</taxon>
        <taxon>Ochrophyta</taxon>
        <taxon>Bacillariophyta</taxon>
        <taxon>Coscinodiscophyceae</taxon>
        <taxon>Thalassiosirophycidae</taxon>
        <taxon>Thalassiosirales</taxon>
        <taxon>Thalassiosiraceae</taxon>
        <taxon>Thalassiosira</taxon>
    </lineage>
</organism>
<keyword evidence="2" id="KW-1185">Reference proteome</keyword>
<evidence type="ECO:0000313" key="1">
    <source>
        <dbReference type="EMBL" id="EJK62763.1"/>
    </source>
</evidence>
<dbReference type="EMBL" id="AGNL01018636">
    <property type="protein sequence ID" value="EJK62763.1"/>
    <property type="molecule type" value="Genomic_DNA"/>
</dbReference>
<comment type="caution">
    <text evidence="1">The sequence shown here is derived from an EMBL/GenBank/DDBJ whole genome shotgun (WGS) entry which is preliminary data.</text>
</comment>
<dbReference type="Proteomes" id="UP000266841">
    <property type="component" value="Unassembled WGS sequence"/>
</dbReference>
<sequence>MTLEDFRRLLTIEGLVANGCDSPQSPQLAQGEVTRSFTSPEFLKLFCSGQSEFIDTPIDKPSKPTKRDERSRISTFDSTTFKRCLRPTEEIQGHAKLII</sequence>
<accession>K0S9H1</accession>
<protein>
    <submittedName>
        <fullName evidence="1">Uncharacterized protein</fullName>
    </submittedName>
</protein>
<reference evidence="1 2" key="1">
    <citation type="journal article" date="2012" name="Genome Biol.">
        <title>Genome and low-iron response of an oceanic diatom adapted to chronic iron limitation.</title>
        <authorList>
            <person name="Lommer M."/>
            <person name="Specht M."/>
            <person name="Roy A.S."/>
            <person name="Kraemer L."/>
            <person name="Andreson R."/>
            <person name="Gutowska M.A."/>
            <person name="Wolf J."/>
            <person name="Bergner S.V."/>
            <person name="Schilhabel M.B."/>
            <person name="Klostermeier U.C."/>
            <person name="Beiko R.G."/>
            <person name="Rosenstiel P."/>
            <person name="Hippler M."/>
            <person name="Laroche J."/>
        </authorList>
    </citation>
    <scope>NUCLEOTIDE SEQUENCE [LARGE SCALE GENOMIC DNA]</scope>
    <source>
        <strain evidence="1 2">CCMP1005</strain>
    </source>
</reference>
<gene>
    <name evidence="1" type="ORF">THAOC_16611</name>
</gene>